<dbReference type="PANTHER" id="PTHR23091">
    <property type="entry name" value="N-TERMINAL ACETYLTRANSFERASE"/>
    <property type="match status" value="1"/>
</dbReference>
<evidence type="ECO:0000259" key="3">
    <source>
        <dbReference type="PROSITE" id="PS51186"/>
    </source>
</evidence>
<dbReference type="Gene3D" id="3.40.630.30">
    <property type="match status" value="1"/>
</dbReference>
<accession>A0A650CQT3</accession>
<evidence type="ECO:0000256" key="2">
    <source>
        <dbReference type="ARBA" id="ARBA00023315"/>
    </source>
</evidence>
<feature type="domain" description="N-acetyltransferase" evidence="3">
    <location>
        <begin position="2"/>
        <end position="147"/>
    </location>
</feature>
<keyword evidence="2" id="KW-0012">Acyltransferase</keyword>
<evidence type="ECO:0000313" key="4">
    <source>
        <dbReference type="EMBL" id="QGR20204.1"/>
    </source>
</evidence>
<name>A0A650CQT3_9CREN</name>
<keyword evidence="1 4" id="KW-0808">Transferase</keyword>
<dbReference type="EMBL" id="CP045483">
    <property type="protein sequence ID" value="QGR20204.1"/>
    <property type="molecule type" value="Genomic_DNA"/>
</dbReference>
<keyword evidence="5" id="KW-1185">Reference proteome</keyword>
<dbReference type="SUPFAM" id="SSF55729">
    <property type="entry name" value="Acyl-CoA N-acyltransferases (Nat)"/>
    <property type="match status" value="1"/>
</dbReference>
<dbReference type="Proteomes" id="UP000423396">
    <property type="component" value="Chromosome"/>
</dbReference>
<dbReference type="InterPro" id="IPR016181">
    <property type="entry name" value="Acyl_CoA_acyltransferase"/>
</dbReference>
<reference evidence="4 5" key="1">
    <citation type="submission" date="2019-10" db="EMBL/GenBank/DDBJ databases">
        <title>Genome Sequences from Six Type Strain Members of the Archaeal Family Sulfolobaceae: Acidianus ambivalens, Acidianus infernus, Metallosphaera prunae, Stygiolobus azoricus, Sulfolobus metallicus, and Sulfurisphaera ohwakuensis.</title>
        <authorList>
            <person name="Counts J.A."/>
            <person name="Kelly R.M."/>
        </authorList>
    </citation>
    <scope>NUCLEOTIDE SEQUENCE [LARGE SCALE GENOMIC DNA]</scope>
    <source>
        <strain evidence="4 5">FC6</strain>
    </source>
</reference>
<dbReference type="InterPro" id="IPR000182">
    <property type="entry name" value="GNAT_dom"/>
</dbReference>
<dbReference type="InterPro" id="IPR045047">
    <property type="entry name" value="Ard1-like"/>
</dbReference>
<evidence type="ECO:0000313" key="5">
    <source>
        <dbReference type="Proteomes" id="UP000423396"/>
    </source>
</evidence>
<sequence>MVIITNANEDDLNEIYAIELESFENPYPYSLLRAYYFLAGDLFLVAKDEKGKVLGYSLGVIQYGYRGHVVSIAVKKTERKRGVGSMLLMQLESKFRLKGCSHSYLEVNYRNRAGISFYNKLGYKVVKLQLNYYGRNQHAFIMVKDLLDRIGFE</sequence>
<dbReference type="KEGG" id="sazo:D1868_09550"/>
<dbReference type="GO" id="GO:0031415">
    <property type="term" value="C:NatA complex"/>
    <property type="evidence" value="ECO:0007669"/>
    <property type="project" value="InterPro"/>
</dbReference>
<evidence type="ECO:0000256" key="1">
    <source>
        <dbReference type="ARBA" id="ARBA00022679"/>
    </source>
</evidence>
<dbReference type="OrthoDB" id="43754at2157"/>
<gene>
    <name evidence="4" type="ORF">D1868_09550</name>
</gene>
<dbReference type="CDD" id="cd04301">
    <property type="entry name" value="NAT_SF"/>
    <property type="match status" value="1"/>
</dbReference>
<organism evidence="4 5">
    <name type="scientific">Stygiolobus azoricus</name>
    <dbReference type="NCBI Taxonomy" id="41675"/>
    <lineage>
        <taxon>Archaea</taxon>
        <taxon>Thermoproteota</taxon>
        <taxon>Thermoprotei</taxon>
        <taxon>Sulfolobales</taxon>
        <taxon>Sulfolobaceae</taxon>
        <taxon>Stygiolobus</taxon>
    </lineage>
</organism>
<dbReference type="GeneID" id="42799314"/>
<dbReference type="GO" id="GO:0004596">
    <property type="term" value="F:protein-N-terminal amino-acid acetyltransferase activity"/>
    <property type="evidence" value="ECO:0007669"/>
    <property type="project" value="InterPro"/>
</dbReference>
<dbReference type="PROSITE" id="PS51186">
    <property type="entry name" value="GNAT"/>
    <property type="match status" value="1"/>
</dbReference>
<proteinExistence type="predicted"/>
<dbReference type="PANTHER" id="PTHR23091:SF4">
    <property type="entry name" value="N-TERMINAL AMINO-ACID N(ALPHA)-ACETYLTRANSFERASE NATA"/>
    <property type="match status" value="1"/>
</dbReference>
<dbReference type="RefSeq" id="WP_156007653.1">
    <property type="nucleotide sequence ID" value="NZ_CP045483.1"/>
</dbReference>
<dbReference type="Pfam" id="PF00583">
    <property type="entry name" value="Acetyltransf_1"/>
    <property type="match status" value="1"/>
</dbReference>
<dbReference type="AlphaFoldDB" id="A0A650CQT3"/>
<protein>
    <submittedName>
        <fullName evidence="4">GNAT family N-acetyltransferase</fullName>
    </submittedName>
</protein>